<dbReference type="SMART" id="SM00858">
    <property type="entry name" value="SAF"/>
    <property type="match status" value="1"/>
</dbReference>
<dbReference type="SUPFAM" id="SSF51569">
    <property type="entry name" value="Aldolase"/>
    <property type="match status" value="1"/>
</dbReference>
<dbReference type="InterPro" id="IPR051690">
    <property type="entry name" value="PseI-like"/>
</dbReference>
<feature type="non-terminal residue" evidence="2">
    <location>
        <position position="1"/>
    </location>
</feature>
<gene>
    <name evidence="2" type="ORF">LCGC14_2520890</name>
</gene>
<proteinExistence type="predicted"/>
<dbReference type="EMBL" id="LAZR01040663">
    <property type="protein sequence ID" value="KKL13927.1"/>
    <property type="molecule type" value="Genomic_DNA"/>
</dbReference>
<sequence>HKIASMDINNLELLKYVAKKNKPIILSTGMSTLSEIENAVKTLEKQGNGQIILLHCIAVYPPEYEDINLNNIHMLRGKFGYPVGFSDHTIGTSIPLASVALGSCVIEKHFTLDKDLPGWDHAISADPKEMKIIVEESRNIAKSLGSYERVVGEAEEEKKLKFRRSIVAKTDLKKGHTLTLDELSFKRPETGICPDEVRYVVGRKLKRNISQDEIIQWDDMC</sequence>
<dbReference type="PROSITE" id="PS50844">
    <property type="entry name" value="AFP_LIKE"/>
    <property type="match status" value="1"/>
</dbReference>
<name>A0A0F9BJE5_9ZZZZ</name>
<dbReference type="InterPro" id="IPR006190">
    <property type="entry name" value="SAF_AFP_Neu5Ac"/>
</dbReference>
<dbReference type="PANTHER" id="PTHR42966">
    <property type="entry name" value="N-ACETYLNEURAMINATE SYNTHASE"/>
    <property type="match status" value="1"/>
</dbReference>
<evidence type="ECO:0000313" key="2">
    <source>
        <dbReference type="EMBL" id="KKL13927.1"/>
    </source>
</evidence>
<accession>A0A0F9BJE5</accession>
<dbReference type="GO" id="GO:0047444">
    <property type="term" value="F:N-acylneuraminate-9-phosphate synthase activity"/>
    <property type="evidence" value="ECO:0007669"/>
    <property type="project" value="TreeGrafter"/>
</dbReference>
<dbReference type="AlphaFoldDB" id="A0A0F9BJE5"/>
<evidence type="ECO:0000259" key="1">
    <source>
        <dbReference type="PROSITE" id="PS50844"/>
    </source>
</evidence>
<reference evidence="2" key="1">
    <citation type="journal article" date="2015" name="Nature">
        <title>Complex archaea that bridge the gap between prokaryotes and eukaryotes.</title>
        <authorList>
            <person name="Spang A."/>
            <person name="Saw J.H."/>
            <person name="Jorgensen S.L."/>
            <person name="Zaremba-Niedzwiedzka K."/>
            <person name="Martijn J."/>
            <person name="Lind A.E."/>
            <person name="van Eijk R."/>
            <person name="Schleper C."/>
            <person name="Guy L."/>
            <person name="Ettema T.J."/>
        </authorList>
    </citation>
    <scope>NUCLEOTIDE SEQUENCE</scope>
</reference>
<dbReference type="SUPFAM" id="SSF51269">
    <property type="entry name" value="AFP III-like domain"/>
    <property type="match status" value="1"/>
</dbReference>
<comment type="caution">
    <text evidence="2">The sequence shown here is derived from an EMBL/GenBank/DDBJ whole genome shotgun (WGS) entry which is preliminary data.</text>
</comment>
<dbReference type="PANTHER" id="PTHR42966:SF1">
    <property type="entry name" value="SIALIC ACID SYNTHASE"/>
    <property type="match status" value="1"/>
</dbReference>
<protein>
    <recommendedName>
        <fullName evidence="1">AFP-like domain-containing protein</fullName>
    </recommendedName>
</protein>
<dbReference type="CDD" id="cd11615">
    <property type="entry name" value="SAF_NeuB_like"/>
    <property type="match status" value="1"/>
</dbReference>
<dbReference type="InterPro" id="IPR013132">
    <property type="entry name" value="PseI/NeuA/B-like_N"/>
</dbReference>
<organism evidence="2">
    <name type="scientific">marine sediment metagenome</name>
    <dbReference type="NCBI Taxonomy" id="412755"/>
    <lineage>
        <taxon>unclassified sequences</taxon>
        <taxon>metagenomes</taxon>
        <taxon>ecological metagenomes</taxon>
    </lineage>
</organism>
<dbReference type="GO" id="GO:0016051">
    <property type="term" value="P:carbohydrate biosynthetic process"/>
    <property type="evidence" value="ECO:0007669"/>
    <property type="project" value="InterPro"/>
</dbReference>
<dbReference type="Pfam" id="PF03102">
    <property type="entry name" value="NeuB"/>
    <property type="match status" value="1"/>
</dbReference>
<dbReference type="InterPro" id="IPR013974">
    <property type="entry name" value="SAF"/>
</dbReference>
<dbReference type="Gene3D" id="3.20.20.70">
    <property type="entry name" value="Aldolase class I"/>
    <property type="match status" value="1"/>
</dbReference>
<dbReference type="InterPro" id="IPR036732">
    <property type="entry name" value="AFP_Neu5c_C_sf"/>
</dbReference>
<dbReference type="Gene3D" id="3.90.1210.10">
    <property type="entry name" value="Antifreeze-like/N-acetylneuraminic acid synthase C-terminal domain"/>
    <property type="match status" value="1"/>
</dbReference>
<dbReference type="InterPro" id="IPR057736">
    <property type="entry name" value="SAF_PseI/NeuA/NeuB"/>
</dbReference>
<dbReference type="InterPro" id="IPR013785">
    <property type="entry name" value="Aldolase_TIM"/>
</dbReference>
<feature type="domain" description="AFP-like" evidence="1">
    <location>
        <begin position="165"/>
        <end position="221"/>
    </location>
</feature>
<dbReference type="Pfam" id="PF08666">
    <property type="entry name" value="SAF"/>
    <property type="match status" value="1"/>
</dbReference>